<sequence length="109" mass="12098">MIRALEIQDRKLPEISLKSPVRNQAVSLVELMSQSRSFKTVASGFFVSERNKISGVGELSFEEVRDEEVRDELRLLLGLVFLLASHYPGKVAVGGAVPLVDATFEPIIR</sequence>
<proteinExistence type="predicted"/>
<accession>A0A087G0F8</accession>
<evidence type="ECO:0000313" key="1">
    <source>
        <dbReference type="EMBL" id="KFK23360.1"/>
    </source>
</evidence>
<name>A0A087G0F8_ARAAL</name>
<protein>
    <submittedName>
        <fullName evidence="1">Uncharacterized protein</fullName>
    </submittedName>
</protein>
<gene>
    <name evidence="1" type="ORF">AALP_AAs50312U000100</name>
</gene>
<reference evidence="2" key="1">
    <citation type="journal article" date="2015" name="Nat. Plants">
        <title>Genome expansion of Arabis alpina linked with retrotransposition and reduced symmetric DNA methylation.</title>
        <authorList>
            <person name="Willing E.M."/>
            <person name="Rawat V."/>
            <person name="Mandakova T."/>
            <person name="Maumus F."/>
            <person name="James G.V."/>
            <person name="Nordstroem K.J."/>
            <person name="Becker C."/>
            <person name="Warthmann N."/>
            <person name="Chica C."/>
            <person name="Szarzynska B."/>
            <person name="Zytnicki M."/>
            <person name="Albani M.C."/>
            <person name="Kiefer C."/>
            <person name="Bergonzi S."/>
            <person name="Castaings L."/>
            <person name="Mateos J.L."/>
            <person name="Berns M.C."/>
            <person name="Bujdoso N."/>
            <person name="Piofczyk T."/>
            <person name="de Lorenzo L."/>
            <person name="Barrero-Sicilia C."/>
            <person name="Mateos I."/>
            <person name="Piednoel M."/>
            <person name="Hagmann J."/>
            <person name="Chen-Min-Tao R."/>
            <person name="Iglesias-Fernandez R."/>
            <person name="Schuster S.C."/>
            <person name="Alonso-Blanco C."/>
            <person name="Roudier F."/>
            <person name="Carbonero P."/>
            <person name="Paz-Ares J."/>
            <person name="Davis S.J."/>
            <person name="Pecinka A."/>
            <person name="Quesneville H."/>
            <person name="Colot V."/>
            <person name="Lysak M.A."/>
            <person name="Weigel D."/>
            <person name="Coupland G."/>
            <person name="Schneeberger K."/>
        </authorList>
    </citation>
    <scope>NUCLEOTIDE SEQUENCE [LARGE SCALE GENOMIC DNA]</scope>
    <source>
        <strain evidence="2">cv. Pajares</strain>
    </source>
</reference>
<keyword evidence="2" id="KW-1185">Reference proteome</keyword>
<dbReference type="EMBL" id="KL979734">
    <property type="protein sequence ID" value="KFK23360.1"/>
    <property type="molecule type" value="Genomic_DNA"/>
</dbReference>
<organism evidence="1 2">
    <name type="scientific">Arabis alpina</name>
    <name type="common">Alpine rock-cress</name>
    <dbReference type="NCBI Taxonomy" id="50452"/>
    <lineage>
        <taxon>Eukaryota</taxon>
        <taxon>Viridiplantae</taxon>
        <taxon>Streptophyta</taxon>
        <taxon>Embryophyta</taxon>
        <taxon>Tracheophyta</taxon>
        <taxon>Spermatophyta</taxon>
        <taxon>Magnoliopsida</taxon>
        <taxon>eudicotyledons</taxon>
        <taxon>Gunneridae</taxon>
        <taxon>Pentapetalae</taxon>
        <taxon>rosids</taxon>
        <taxon>malvids</taxon>
        <taxon>Brassicales</taxon>
        <taxon>Brassicaceae</taxon>
        <taxon>Arabideae</taxon>
        <taxon>Arabis</taxon>
    </lineage>
</organism>
<dbReference type="Proteomes" id="UP000029120">
    <property type="component" value="Unassembled WGS sequence"/>
</dbReference>
<dbReference type="AlphaFoldDB" id="A0A087G0F8"/>
<evidence type="ECO:0000313" key="2">
    <source>
        <dbReference type="Proteomes" id="UP000029120"/>
    </source>
</evidence>
<dbReference type="Gramene" id="KFK23360">
    <property type="protein sequence ID" value="KFK23360"/>
    <property type="gene ID" value="AALP_AAs50312U000100"/>
</dbReference>